<sequence length="1101" mass="122498">MAKALATLQGKVSRKNKNERKLTCEGIIYNALLRPKPDTKMQMDEQTATAIAALMMGSNKQSISNVVAIVAYFLCSETVFDCLVVERRALLHFRKSLNDPEGRLSSWRGSECCSWRGIRCDNHTSSVTFIKLRNPYPNIGSSVDFTSHGFWNLSGEIDSSLLQLKSLEQLDLSYNTFGGIPIPHFFGSLKKLRYLNLSRAGFSGNVPVQLGNLSRLQYLDLSSSFPPLVVHDFHWVSSLSSMKFLSMDFIDLSMAETGLFQPLNRLSSLRELHISSCQVVGIVQNLPFINLTSLQVMDISFNSFNSLIPKWFANLSSLVHLDLSNAAFYGPIPEIFRISSFKIIDLSTNNNLTTDISELLGGNWRQIESIRLASNGVQGFLPHSIGNLTSLVELNLFDNSIEGGIPSSMGKICNLETLFLEGNKLTLALPKFLEVQGCLSDKPLQNLYYFSMSVNGIGGTLPEWLGELQNLSVLDLSYNMITGFIPPSLGNLSHLTQLGLDGNQLNGTLPLTLGYLSKLKFFGFSSNQLTGTVNEEHFLKLSSLKIFLISSNSLTLKFSSSWVPPFQIRNLAMSSCKLGSQFPSWIKTQRELQFFDISNSSISGKIPNWFWEDLSLNLSLLNISFNKFKGRIPDPMKIAPFADVDMRNNLFSGSIPMPSTQVEQLDFSCNQFSGTIPSNFGQLQPYIIHLSLAYNNLSGTIPSSIGYLQELQIINLSNNFLIGSIPSSLHNCSYLKALILEHNNLSGQIPDSLGKLIQLQTLHLNNNDLSGLIPQSLQNCTNLETLDLGNNNLNYSIPAWLGERLPALRILRLRSNKFTGQIPFQLSNLKSLQVLDLANNHLFGAIPRSFGAFKALNSPSKVNTYLRYGHYIGTYYEENISINVNNRQQIYTKTLSLVASIDLSGNKLSGEFPKTLINLSGLIFLDLSNNNLTGNIPQNINCMKEIESFDLSNNHFFGEIPITMSSLMFLSNLNLSNNKFSGVIPNGGQLTTFSSSAFSGNKFLCGLPLDVLCKENNINVNDTSNKNGDDNNENEFVDEWFYLSVGLGYAAGLLGIVVVAFIKKSWSNAYYEFIDWLVVPKKPKRLSKNTFVQKEIKFSDN</sequence>
<evidence type="ECO:0000256" key="3">
    <source>
        <dbReference type="ARBA" id="ARBA00022475"/>
    </source>
</evidence>
<dbReference type="EMBL" id="KZ502741">
    <property type="protein sequence ID" value="PKU73517.1"/>
    <property type="molecule type" value="Genomic_DNA"/>
</dbReference>
<dbReference type="GO" id="GO:0016301">
    <property type="term" value="F:kinase activity"/>
    <property type="evidence" value="ECO:0007669"/>
    <property type="project" value="UniProtKB-KW"/>
</dbReference>
<keyword evidence="15" id="KW-0418">Kinase</keyword>
<dbReference type="Proteomes" id="UP000233837">
    <property type="component" value="Unassembled WGS sequence"/>
</dbReference>
<keyword evidence="8 12" id="KW-1133">Transmembrane helix</keyword>
<evidence type="ECO:0000256" key="4">
    <source>
        <dbReference type="ARBA" id="ARBA00022614"/>
    </source>
</evidence>
<dbReference type="Pfam" id="PF23598">
    <property type="entry name" value="LRR_14"/>
    <property type="match status" value="2"/>
</dbReference>
<dbReference type="GO" id="GO:0005886">
    <property type="term" value="C:plasma membrane"/>
    <property type="evidence" value="ECO:0007669"/>
    <property type="project" value="UniProtKB-SubCell"/>
</dbReference>
<dbReference type="FunFam" id="3.80.10.10:FF:001347">
    <property type="entry name" value="LRR receptor-like serine/threonine-protein kinase GSO2"/>
    <property type="match status" value="1"/>
</dbReference>
<dbReference type="FunFam" id="3.80.10.10:FF:000383">
    <property type="entry name" value="Leucine-rich repeat receptor protein kinase EMS1"/>
    <property type="match status" value="1"/>
</dbReference>
<comment type="similarity">
    <text evidence="2">Belongs to the RLP family.</text>
</comment>
<dbReference type="Pfam" id="PF08263">
    <property type="entry name" value="LRRNT_2"/>
    <property type="match status" value="1"/>
</dbReference>
<evidence type="ECO:0000256" key="5">
    <source>
        <dbReference type="ARBA" id="ARBA00022692"/>
    </source>
</evidence>
<dbReference type="FunFam" id="3.80.10.10:FF:000041">
    <property type="entry name" value="LRR receptor-like serine/threonine-protein kinase ERECTA"/>
    <property type="match status" value="2"/>
</dbReference>
<keyword evidence="15" id="KW-0808">Transferase</keyword>
<keyword evidence="6" id="KW-0732">Signal</keyword>
<dbReference type="PANTHER" id="PTHR48063:SF16">
    <property type="entry name" value="LRR RECEPTOR-LIKE SERINE_THREONINE-PROTEIN KINASE GSO1"/>
    <property type="match status" value="1"/>
</dbReference>
<gene>
    <name evidence="15" type="primary">GSO1</name>
    <name evidence="15" type="ORF">MA16_Dca008081</name>
</gene>
<evidence type="ECO:0000256" key="10">
    <source>
        <dbReference type="ARBA" id="ARBA00023170"/>
    </source>
</evidence>
<dbReference type="Pfam" id="PF13855">
    <property type="entry name" value="LRR_8"/>
    <property type="match status" value="1"/>
</dbReference>
<proteinExistence type="inferred from homology"/>
<dbReference type="AlphaFoldDB" id="A0A2I0WCY2"/>
<dbReference type="GO" id="GO:0007165">
    <property type="term" value="P:signal transduction"/>
    <property type="evidence" value="ECO:0007669"/>
    <property type="project" value="UniProtKB-ARBA"/>
</dbReference>
<name>A0A2I0WCY2_9ASPA</name>
<evidence type="ECO:0000256" key="7">
    <source>
        <dbReference type="ARBA" id="ARBA00022737"/>
    </source>
</evidence>
<dbReference type="Gene3D" id="3.80.10.10">
    <property type="entry name" value="Ribonuclease Inhibitor"/>
    <property type="match status" value="6"/>
</dbReference>
<keyword evidence="4" id="KW-0433">Leucine-rich repeat</keyword>
<evidence type="ECO:0000256" key="12">
    <source>
        <dbReference type="SAM" id="Phobius"/>
    </source>
</evidence>
<evidence type="ECO:0000256" key="8">
    <source>
        <dbReference type="ARBA" id="ARBA00022989"/>
    </source>
</evidence>
<dbReference type="InterPro" id="IPR055414">
    <property type="entry name" value="LRR_R13L4/SHOC2-like"/>
</dbReference>
<dbReference type="Pfam" id="PF00560">
    <property type="entry name" value="LRR_1"/>
    <property type="match status" value="8"/>
</dbReference>
<evidence type="ECO:0000256" key="2">
    <source>
        <dbReference type="ARBA" id="ARBA00009592"/>
    </source>
</evidence>
<protein>
    <submittedName>
        <fullName evidence="15">LRR receptor-like serine/threonine-protein kinase GSO1</fullName>
    </submittedName>
</protein>
<dbReference type="InterPro" id="IPR046956">
    <property type="entry name" value="RLP23-like"/>
</dbReference>
<evidence type="ECO:0000259" key="14">
    <source>
        <dbReference type="Pfam" id="PF23598"/>
    </source>
</evidence>
<evidence type="ECO:0000313" key="15">
    <source>
        <dbReference type="EMBL" id="PKU73517.1"/>
    </source>
</evidence>
<dbReference type="PANTHER" id="PTHR48063">
    <property type="entry name" value="LRR RECEPTOR-LIKE KINASE"/>
    <property type="match status" value="1"/>
</dbReference>
<dbReference type="FunFam" id="3.80.10.10:FF:000111">
    <property type="entry name" value="LRR receptor-like serine/threonine-protein kinase ERECTA"/>
    <property type="match status" value="1"/>
</dbReference>
<keyword evidence="9 12" id="KW-0472">Membrane</keyword>
<comment type="subcellular location">
    <subcellularLocation>
        <location evidence="1">Cell membrane</location>
        <topology evidence="1">Single-pass type I membrane protein</topology>
    </subcellularLocation>
</comment>
<dbReference type="STRING" id="906689.A0A2I0WCY2"/>
<keyword evidence="11" id="KW-0325">Glycoprotein</keyword>
<feature type="domain" description="Disease resistance R13L4/SHOC-2-like LRR" evidence="14">
    <location>
        <begin position="159"/>
        <end position="323"/>
    </location>
</feature>
<feature type="transmembrane region" description="Helical" evidence="12">
    <location>
        <begin position="1040"/>
        <end position="1062"/>
    </location>
</feature>
<dbReference type="SUPFAM" id="SSF52058">
    <property type="entry name" value="L domain-like"/>
    <property type="match status" value="4"/>
</dbReference>
<feature type="domain" description="Leucine-rich repeat-containing N-terminal plant-type" evidence="13">
    <location>
        <begin position="86"/>
        <end position="121"/>
    </location>
</feature>
<evidence type="ECO:0000259" key="13">
    <source>
        <dbReference type="Pfam" id="PF08263"/>
    </source>
</evidence>
<keyword evidence="3" id="KW-1003">Cell membrane</keyword>
<evidence type="ECO:0000256" key="11">
    <source>
        <dbReference type="ARBA" id="ARBA00023180"/>
    </source>
</evidence>
<dbReference type="InterPro" id="IPR032675">
    <property type="entry name" value="LRR_dom_sf"/>
</dbReference>
<dbReference type="SMART" id="SM00369">
    <property type="entry name" value="LRR_TYP"/>
    <property type="match status" value="11"/>
</dbReference>
<reference evidence="15 16" key="2">
    <citation type="journal article" date="2017" name="Nature">
        <title>The Apostasia genome and the evolution of orchids.</title>
        <authorList>
            <person name="Zhang G.Q."/>
            <person name="Liu K.W."/>
            <person name="Li Z."/>
            <person name="Lohaus R."/>
            <person name="Hsiao Y.Y."/>
            <person name="Niu S.C."/>
            <person name="Wang J.Y."/>
            <person name="Lin Y.C."/>
            <person name="Xu Q."/>
            <person name="Chen L.J."/>
            <person name="Yoshida K."/>
            <person name="Fujiwara S."/>
            <person name="Wang Z.W."/>
            <person name="Zhang Y.Q."/>
            <person name="Mitsuda N."/>
            <person name="Wang M."/>
            <person name="Liu G.H."/>
            <person name="Pecoraro L."/>
            <person name="Huang H.X."/>
            <person name="Xiao X.J."/>
            <person name="Lin M."/>
            <person name="Wu X.Y."/>
            <person name="Wu W.L."/>
            <person name="Chen Y.Y."/>
            <person name="Chang S.B."/>
            <person name="Sakamoto S."/>
            <person name="Ohme-Takagi M."/>
            <person name="Yagi M."/>
            <person name="Zeng S.J."/>
            <person name="Shen C.Y."/>
            <person name="Yeh C.M."/>
            <person name="Luo Y.B."/>
            <person name="Tsai W.C."/>
            <person name="Van de Peer Y."/>
            <person name="Liu Z.J."/>
        </authorList>
    </citation>
    <scope>NUCLEOTIDE SEQUENCE [LARGE SCALE GENOMIC DNA]</scope>
    <source>
        <tissue evidence="15">The whole plant</tissue>
    </source>
</reference>
<evidence type="ECO:0000256" key="1">
    <source>
        <dbReference type="ARBA" id="ARBA00004251"/>
    </source>
</evidence>
<dbReference type="InterPro" id="IPR003591">
    <property type="entry name" value="Leu-rich_rpt_typical-subtyp"/>
</dbReference>
<keyword evidence="7" id="KW-0677">Repeat</keyword>
<accession>A0A2I0WCY2</accession>
<feature type="domain" description="Disease resistance R13L4/SHOC-2-like LRR" evidence="14">
    <location>
        <begin position="444"/>
        <end position="628"/>
    </location>
</feature>
<evidence type="ECO:0000256" key="9">
    <source>
        <dbReference type="ARBA" id="ARBA00023136"/>
    </source>
</evidence>
<evidence type="ECO:0000256" key="6">
    <source>
        <dbReference type="ARBA" id="ARBA00022729"/>
    </source>
</evidence>
<organism evidence="15 16">
    <name type="scientific">Dendrobium catenatum</name>
    <dbReference type="NCBI Taxonomy" id="906689"/>
    <lineage>
        <taxon>Eukaryota</taxon>
        <taxon>Viridiplantae</taxon>
        <taxon>Streptophyta</taxon>
        <taxon>Embryophyta</taxon>
        <taxon>Tracheophyta</taxon>
        <taxon>Spermatophyta</taxon>
        <taxon>Magnoliopsida</taxon>
        <taxon>Liliopsida</taxon>
        <taxon>Asparagales</taxon>
        <taxon>Orchidaceae</taxon>
        <taxon>Epidendroideae</taxon>
        <taxon>Malaxideae</taxon>
        <taxon>Dendrobiinae</taxon>
        <taxon>Dendrobium</taxon>
    </lineage>
</organism>
<evidence type="ECO:0000313" key="16">
    <source>
        <dbReference type="Proteomes" id="UP000233837"/>
    </source>
</evidence>
<keyword evidence="10 15" id="KW-0675">Receptor</keyword>
<dbReference type="InterPro" id="IPR001611">
    <property type="entry name" value="Leu-rich_rpt"/>
</dbReference>
<keyword evidence="16" id="KW-1185">Reference proteome</keyword>
<dbReference type="InterPro" id="IPR013210">
    <property type="entry name" value="LRR_N_plant-typ"/>
</dbReference>
<dbReference type="SMART" id="SM00365">
    <property type="entry name" value="LRR_SD22"/>
    <property type="match status" value="3"/>
</dbReference>
<keyword evidence="5 12" id="KW-0812">Transmembrane</keyword>
<reference evidence="15 16" key="1">
    <citation type="journal article" date="2016" name="Sci. Rep.">
        <title>The Dendrobium catenatum Lindl. genome sequence provides insights into polysaccharide synthase, floral development and adaptive evolution.</title>
        <authorList>
            <person name="Zhang G.Q."/>
            <person name="Xu Q."/>
            <person name="Bian C."/>
            <person name="Tsai W.C."/>
            <person name="Yeh C.M."/>
            <person name="Liu K.W."/>
            <person name="Yoshida K."/>
            <person name="Zhang L.S."/>
            <person name="Chang S.B."/>
            <person name="Chen F."/>
            <person name="Shi Y."/>
            <person name="Su Y.Y."/>
            <person name="Zhang Y.Q."/>
            <person name="Chen L.J."/>
            <person name="Yin Y."/>
            <person name="Lin M."/>
            <person name="Huang H."/>
            <person name="Deng H."/>
            <person name="Wang Z.W."/>
            <person name="Zhu S.L."/>
            <person name="Zhao X."/>
            <person name="Deng C."/>
            <person name="Niu S.C."/>
            <person name="Huang J."/>
            <person name="Wang M."/>
            <person name="Liu G.H."/>
            <person name="Yang H.J."/>
            <person name="Xiao X.J."/>
            <person name="Hsiao Y.Y."/>
            <person name="Wu W.L."/>
            <person name="Chen Y.Y."/>
            <person name="Mitsuda N."/>
            <person name="Ohme-Takagi M."/>
            <person name="Luo Y.B."/>
            <person name="Van de Peer Y."/>
            <person name="Liu Z.J."/>
        </authorList>
    </citation>
    <scope>NUCLEOTIDE SEQUENCE [LARGE SCALE GENOMIC DNA]</scope>
    <source>
        <tissue evidence="15">The whole plant</tissue>
    </source>
</reference>